<dbReference type="Proteomes" id="UP001519287">
    <property type="component" value="Unassembled WGS sequence"/>
</dbReference>
<organism evidence="1 2">
    <name type="scientific">Paenibacillus eucommiae</name>
    <dbReference type="NCBI Taxonomy" id="1355755"/>
    <lineage>
        <taxon>Bacteria</taxon>
        <taxon>Bacillati</taxon>
        <taxon>Bacillota</taxon>
        <taxon>Bacilli</taxon>
        <taxon>Bacillales</taxon>
        <taxon>Paenibacillaceae</taxon>
        <taxon>Paenibacillus</taxon>
    </lineage>
</organism>
<evidence type="ECO:0000313" key="2">
    <source>
        <dbReference type="Proteomes" id="UP001519287"/>
    </source>
</evidence>
<proteinExistence type="predicted"/>
<keyword evidence="2" id="KW-1185">Reference proteome</keyword>
<dbReference type="RefSeq" id="WP_209971118.1">
    <property type="nucleotide sequence ID" value="NZ_JAGGLB010000004.1"/>
</dbReference>
<sequence>MTSMAITRPELVDQYFSMIRKLNQTQIDIMEIKAFFASVAEIKTFTPPTVEFMAVLKIYRPGLFHEFRKSLVPSTSMWFLANVSIDVGQAILSLGIHNEEQLQRMVKG</sequence>
<name>A0ABS4IRY8_9BACL</name>
<reference evidence="1 2" key="1">
    <citation type="submission" date="2021-03" db="EMBL/GenBank/DDBJ databases">
        <title>Genomic Encyclopedia of Type Strains, Phase IV (KMG-IV): sequencing the most valuable type-strain genomes for metagenomic binning, comparative biology and taxonomic classification.</title>
        <authorList>
            <person name="Goeker M."/>
        </authorList>
    </citation>
    <scope>NUCLEOTIDE SEQUENCE [LARGE SCALE GENOMIC DNA]</scope>
    <source>
        <strain evidence="1 2">DSM 26048</strain>
    </source>
</reference>
<protein>
    <submittedName>
        <fullName evidence="1">Uncharacterized protein</fullName>
    </submittedName>
</protein>
<accession>A0ABS4IRY8</accession>
<evidence type="ECO:0000313" key="1">
    <source>
        <dbReference type="EMBL" id="MBP1990342.1"/>
    </source>
</evidence>
<gene>
    <name evidence="1" type="ORF">J2Z66_001940</name>
</gene>
<comment type="caution">
    <text evidence="1">The sequence shown here is derived from an EMBL/GenBank/DDBJ whole genome shotgun (WGS) entry which is preliminary data.</text>
</comment>
<dbReference type="EMBL" id="JAGGLB010000004">
    <property type="protein sequence ID" value="MBP1990342.1"/>
    <property type="molecule type" value="Genomic_DNA"/>
</dbReference>